<proteinExistence type="predicted"/>
<name>A0A4Z0KTL7_SALET</name>
<dbReference type="AlphaFoldDB" id="A0A4Z0KTL7"/>
<evidence type="ECO:0000313" key="2">
    <source>
        <dbReference type="Proteomes" id="UP000298196"/>
    </source>
</evidence>
<dbReference type="EMBL" id="PYKI01002966">
    <property type="protein sequence ID" value="TGD41785.1"/>
    <property type="molecule type" value="Genomic_DNA"/>
</dbReference>
<accession>A0A4Z0KTL7</accession>
<reference evidence="1 2" key="1">
    <citation type="submission" date="2018-03" db="EMBL/GenBank/DDBJ databases">
        <title>Non-Typhoidal Salmonella genome sequencing and assembly.</title>
        <authorList>
            <person name="Matchawe C."/>
        </authorList>
    </citation>
    <scope>NUCLEOTIDE SEQUENCE [LARGE SCALE GENOMIC DNA]</scope>
    <source>
        <strain evidence="1 2">22sa</strain>
    </source>
</reference>
<keyword evidence="2" id="KW-1185">Reference proteome</keyword>
<protein>
    <submittedName>
        <fullName evidence="1">Uncharacterized protein</fullName>
    </submittedName>
</protein>
<comment type="caution">
    <text evidence="1">The sequence shown here is derived from an EMBL/GenBank/DDBJ whole genome shotgun (WGS) entry which is preliminary data.</text>
</comment>
<organism evidence="1 2">
    <name type="scientific">Salmonella enterica subsp. enterica serovar Poona</name>
    <dbReference type="NCBI Taxonomy" id="436295"/>
    <lineage>
        <taxon>Bacteria</taxon>
        <taxon>Pseudomonadati</taxon>
        <taxon>Pseudomonadota</taxon>
        <taxon>Gammaproteobacteria</taxon>
        <taxon>Enterobacterales</taxon>
        <taxon>Enterobacteriaceae</taxon>
        <taxon>Salmonella</taxon>
    </lineage>
</organism>
<gene>
    <name evidence="1" type="ORF">C9F07_29735</name>
</gene>
<sequence>QGSAACFGVGQAERWSVALFVVRRTLRGTLQAASWLAARRDSMKDSGIQGHMTDKQCSLLSAIVVY</sequence>
<evidence type="ECO:0000313" key="1">
    <source>
        <dbReference type="EMBL" id="TGD41785.1"/>
    </source>
</evidence>
<dbReference type="Proteomes" id="UP000298196">
    <property type="component" value="Unassembled WGS sequence"/>
</dbReference>
<feature type="non-terminal residue" evidence="1">
    <location>
        <position position="1"/>
    </location>
</feature>